<evidence type="ECO:0000259" key="1">
    <source>
        <dbReference type="Pfam" id="PF00656"/>
    </source>
</evidence>
<organism evidence="2 3">
    <name type="scientific">Rhizobium leguminosarum</name>
    <dbReference type="NCBI Taxonomy" id="384"/>
    <lineage>
        <taxon>Bacteria</taxon>
        <taxon>Pseudomonadati</taxon>
        <taxon>Pseudomonadota</taxon>
        <taxon>Alphaproteobacteria</taxon>
        <taxon>Hyphomicrobiales</taxon>
        <taxon>Rhizobiaceae</taxon>
        <taxon>Rhizobium/Agrobacterium group</taxon>
        <taxon>Rhizobium</taxon>
    </lineage>
</organism>
<dbReference type="EMBL" id="WUFV01000083">
    <property type="protein sequence ID" value="NEK20754.1"/>
    <property type="molecule type" value="Genomic_DNA"/>
</dbReference>
<gene>
    <name evidence="2" type="ORF">GR257_39240</name>
</gene>
<reference evidence="2 3" key="1">
    <citation type="submission" date="2019-12" db="EMBL/GenBank/DDBJ databases">
        <title>Rhizobium genotypes associated with high levels of biological nitrogen fixation by grain legumes in a temperate-maritime cropping system.</title>
        <authorList>
            <person name="Maluk M."/>
            <person name="Francesc Ferrando Molina F."/>
            <person name="Lopez Del Egido L."/>
            <person name="Lafos M."/>
            <person name="Langarica-Fuentes A."/>
            <person name="Gebre Yohannes G."/>
            <person name="Young M.W."/>
            <person name="Martin P."/>
            <person name="Gantlett R."/>
            <person name="Kenicer G."/>
            <person name="Hawes C."/>
            <person name="Begg G.S."/>
            <person name="Quilliam R.S."/>
            <person name="Squire G.R."/>
            <person name="Poole P.S."/>
            <person name="Young P.W."/>
            <person name="Iannetta P.M."/>
            <person name="James E.K."/>
        </authorList>
    </citation>
    <scope>NUCLEOTIDE SEQUENCE [LARGE SCALE GENOMIC DNA]</scope>
    <source>
        <strain evidence="2 3">JHI54</strain>
    </source>
</reference>
<name>A0A7K3VV16_RHILE</name>
<accession>A0A7K3VV16</accession>
<evidence type="ECO:0000313" key="3">
    <source>
        <dbReference type="Proteomes" id="UP000471705"/>
    </source>
</evidence>
<evidence type="ECO:0000313" key="2">
    <source>
        <dbReference type="EMBL" id="NEK20754.1"/>
    </source>
</evidence>
<proteinExistence type="predicted"/>
<dbReference type="RefSeq" id="WP_164051170.1">
    <property type="nucleotide sequence ID" value="NZ_WUFV01000083.1"/>
</dbReference>
<protein>
    <recommendedName>
        <fullName evidence="1">Peptidase C14 caspase domain-containing protein</fullName>
    </recommendedName>
</protein>
<dbReference type="PANTHER" id="PTHR48104">
    <property type="entry name" value="METACASPASE-4"/>
    <property type="match status" value="1"/>
</dbReference>
<dbReference type="Gene3D" id="3.40.50.1460">
    <property type="match status" value="1"/>
</dbReference>
<dbReference type="GO" id="GO:0006508">
    <property type="term" value="P:proteolysis"/>
    <property type="evidence" value="ECO:0007669"/>
    <property type="project" value="InterPro"/>
</dbReference>
<dbReference type="GO" id="GO:0004197">
    <property type="term" value="F:cysteine-type endopeptidase activity"/>
    <property type="evidence" value="ECO:0007669"/>
    <property type="project" value="InterPro"/>
</dbReference>
<dbReference type="Pfam" id="PF00656">
    <property type="entry name" value="Peptidase_C14"/>
    <property type="match status" value="1"/>
</dbReference>
<dbReference type="InterPro" id="IPR050452">
    <property type="entry name" value="Metacaspase"/>
</dbReference>
<dbReference type="InterPro" id="IPR011600">
    <property type="entry name" value="Pept_C14_caspase"/>
</dbReference>
<dbReference type="AlphaFoldDB" id="A0A7K3VV16"/>
<feature type="domain" description="Peptidase C14 caspase" evidence="1">
    <location>
        <begin position="13"/>
        <end position="241"/>
    </location>
</feature>
<dbReference type="GO" id="GO:0005737">
    <property type="term" value="C:cytoplasm"/>
    <property type="evidence" value="ECO:0007669"/>
    <property type="project" value="TreeGrafter"/>
</dbReference>
<comment type="caution">
    <text evidence="2">The sequence shown here is derived from an EMBL/GenBank/DDBJ whole genome shotgun (WGS) entry which is preliminary data.</text>
</comment>
<dbReference type="Proteomes" id="UP000471705">
    <property type="component" value="Unassembled WGS sequence"/>
</dbReference>
<feature type="non-terminal residue" evidence="2">
    <location>
        <position position="1"/>
    </location>
</feature>
<dbReference type="PANTHER" id="PTHR48104:SF30">
    <property type="entry name" value="METACASPASE-1"/>
    <property type="match status" value="1"/>
</dbReference>
<sequence length="275" mass="30307">KYCFNQFLRLVNSEATIANVTAALRELCADASPADRLVFFYSGHGSTELRRGQIEQCLVLYDGYFFDESLVQMTLNLPPGIFTLVADCCFSGGLEKRILAPVSKHSEIVQWARAKSYVHPNRDGFVVDTHATQDRAVKRFCCPRGSVISAILRVLSAVWEAFMAAPPSHEQVQLNGVLLSACRENETAAASTASTEGKSAFTYALLHSLQVLGLDANLDELVHATQSVIKSTGFIQTPLIKEPKFPIDTRFRSFINFRAQQSSVAPKLQSTSNIN</sequence>